<sequence length="316" mass="33364">MKLSEIAQLIGAEFIGDDIEITSMNTLSEATATELSFVANAKYIKEIPSSNAAAIICNVSTLDKIPSSCVALIVDAPYWQMAILSAKFAPPLEDTSSPKAIVGEGSSISVKAELANGAIIGKNCNIMAGVYIGSNVTIGDNTTLYPNVVIYRDCKVGNSCVIHAGTVVGSDGFGFASDKNGMHKKIYHIGNVVIEDDVEIGSNTSIDRAVFTATYIKQGVRLDNLVHVAHNCEIGEYSVIAGQTGLAGSSKLGRSTVFGAQSGVAGHLEIAPFNTFAARTGVTKTIKESGKVFAGFPFMDHRAWLKIQGKLARLIK</sequence>
<dbReference type="PANTHER" id="PTHR43378">
    <property type="entry name" value="UDP-3-O-ACYLGLUCOSAMINE N-ACYLTRANSFERASE"/>
    <property type="match status" value="1"/>
</dbReference>
<keyword evidence="3 8" id="KW-0808">Transferase</keyword>
<reference evidence="8" key="1">
    <citation type="submission" date="2016-10" db="EMBL/GenBank/DDBJ databases">
        <authorList>
            <person name="de Groot N.N."/>
        </authorList>
    </citation>
    <scope>NUCLEOTIDE SEQUENCE</scope>
</reference>
<dbReference type="NCBIfam" id="NF002060">
    <property type="entry name" value="PRK00892.1"/>
    <property type="match status" value="1"/>
</dbReference>
<dbReference type="HAMAP" id="MF_00523">
    <property type="entry name" value="LpxD"/>
    <property type="match status" value="1"/>
</dbReference>
<dbReference type="Gene3D" id="2.160.10.10">
    <property type="entry name" value="Hexapeptide repeat proteins"/>
    <property type="match status" value="1"/>
</dbReference>
<keyword evidence="6 8" id="KW-0012">Acyltransferase</keyword>
<keyword evidence="1" id="KW-0444">Lipid biosynthesis</keyword>
<evidence type="ECO:0000256" key="4">
    <source>
        <dbReference type="ARBA" id="ARBA00022737"/>
    </source>
</evidence>
<dbReference type="GO" id="GO:0016020">
    <property type="term" value="C:membrane"/>
    <property type="evidence" value="ECO:0007669"/>
    <property type="project" value="GOC"/>
</dbReference>
<dbReference type="GO" id="GO:0016410">
    <property type="term" value="F:N-acyltransferase activity"/>
    <property type="evidence" value="ECO:0007669"/>
    <property type="project" value="InterPro"/>
</dbReference>
<keyword evidence="2" id="KW-0441">Lipid A biosynthesis</keyword>
<dbReference type="InterPro" id="IPR020573">
    <property type="entry name" value="UDP_GlcNAc_AcTrfase_non-rep"/>
</dbReference>
<evidence type="ECO:0000259" key="7">
    <source>
        <dbReference type="Pfam" id="PF04613"/>
    </source>
</evidence>
<dbReference type="EC" id="2.3.1.191" evidence="8"/>
<dbReference type="NCBIfam" id="TIGR01853">
    <property type="entry name" value="lipid_A_lpxD"/>
    <property type="match status" value="1"/>
</dbReference>
<protein>
    <submittedName>
        <fullName evidence="8">UDP-3-O-[3-hydroxymyristoyl] glucosamine N-acyltransferase</fullName>
        <ecNumber evidence="8">2.3.1.191</ecNumber>
    </submittedName>
</protein>
<dbReference type="InterPro" id="IPR007691">
    <property type="entry name" value="LpxD"/>
</dbReference>
<dbReference type="EMBL" id="FPHF01000096">
    <property type="protein sequence ID" value="SFV67460.1"/>
    <property type="molecule type" value="Genomic_DNA"/>
</dbReference>
<evidence type="ECO:0000256" key="3">
    <source>
        <dbReference type="ARBA" id="ARBA00022679"/>
    </source>
</evidence>
<evidence type="ECO:0000313" key="8">
    <source>
        <dbReference type="EMBL" id="SFV67460.1"/>
    </source>
</evidence>
<dbReference type="Gene3D" id="3.40.1390.10">
    <property type="entry name" value="MurE/MurF, N-terminal domain"/>
    <property type="match status" value="1"/>
</dbReference>
<dbReference type="GO" id="GO:0103118">
    <property type="term" value="F:UDP-3-O-[(3R)-3-hydroxyacyl]-glucosamine N-acyltransferase activity"/>
    <property type="evidence" value="ECO:0007669"/>
    <property type="project" value="UniProtKB-EC"/>
</dbReference>
<evidence type="ECO:0000256" key="6">
    <source>
        <dbReference type="ARBA" id="ARBA00023315"/>
    </source>
</evidence>
<keyword evidence="4" id="KW-0677">Repeat</keyword>
<accession>A0A1W1CNJ2</accession>
<evidence type="ECO:0000256" key="2">
    <source>
        <dbReference type="ARBA" id="ARBA00022556"/>
    </source>
</evidence>
<feature type="domain" description="UDP-3-O-[3-hydroxymyristoyl] glucosamine N-acyltransferase non-repeat region" evidence="7">
    <location>
        <begin position="18"/>
        <end position="85"/>
    </location>
</feature>
<dbReference type="Pfam" id="PF04613">
    <property type="entry name" value="LpxD"/>
    <property type="match status" value="1"/>
</dbReference>
<dbReference type="InterPro" id="IPR001451">
    <property type="entry name" value="Hexapep"/>
</dbReference>
<evidence type="ECO:0000256" key="5">
    <source>
        <dbReference type="ARBA" id="ARBA00023098"/>
    </source>
</evidence>
<dbReference type="CDD" id="cd03352">
    <property type="entry name" value="LbH_LpxD"/>
    <property type="match status" value="1"/>
</dbReference>
<dbReference type="AlphaFoldDB" id="A0A1W1CNJ2"/>
<dbReference type="PANTHER" id="PTHR43378:SF2">
    <property type="entry name" value="UDP-3-O-ACYLGLUCOSAMINE N-ACYLTRANSFERASE 1, MITOCHONDRIAL-RELATED"/>
    <property type="match status" value="1"/>
</dbReference>
<proteinExistence type="inferred from homology"/>
<dbReference type="Pfam" id="PF00132">
    <property type="entry name" value="Hexapep"/>
    <property type="match status" value="2"/>
</dbReference>
<dbReference type="GO" id="GO:0009245">
    <property type="term" value="P:lipid A biosynthetic process"/>
    <property type="evidence" value="ECO:0007669"/>
    <property type="project" value="UniProtKB-KW"/>
</dbReference>
<organism evidence="8">
    <name type="scientific">hydrothermal vent metagenome</name>
    <dbReference type="NCBI Taxonomy" id="652676"/>
    <lineage>
        <taxon>unclassified sequences</taxon>
        <taxon>metagenomes</taxon>
        <taxon>ecological metagenomes</taxon>
    </lineage>
</organism>
<gene>
    <name evidence="8" type="ORF">MNB_SM-4-1147</name>
</gene>
<keyword evidence="5" id="KW-0443">Lipid metabolism</keyword>
<dbReference type="InterPro" id="IPR011004">
    <property type="entry name" value="Trimer_LpxA-like_sf"/>
</dbReference>
<evidence type="ECO:0000256" key="1">
    <source>
        <dbReference type="ARBA" id="ARBA00022516"/>
    </source>
</evidence>
<name>A0A1W1CNJ2_9ZZZZ</name>
<dbReference type="SUPFAM" id="SSF51161">
    <property type="entry name" value="Trimeric LpxA-like enzymes"/>
    <property type="match status" value="1"/>
</dbReference>